<organism evidence="1 2">
    <name type="scientific">Mycobacteroides abscessus</name>
    <dbReference type="NCBI Taxonomy" id="36809"/>
    <lineage>
        <taxon>Bacteria</taxon>
        <taxon>Bacillati</taxon>
        <taxon>Actinomycetota</taxon>
        <taxon>Actinomycetes</taxon>
        <taxon>Mycobacteriales</taxon>
        <taxon>Mycobacteriaceae</taxon>
        <taxon>Mycobacteroides</taxon>
    </lineage>
</organism>
<evidence type="ECO:0000313" key="2">
    <source>
        <dbReference type="Proteomes" id="UP000284557"/>
    </source>
</evidence>
<proteinExistence type="predicted"/>
<reference evidence="1 2" key="1">
    <citation type="submission" date="2018-08" db="EMBL/GenBank/DDBJ databases">
        <title>Linezolid Resistance in Mycobacterium abscessus: MIC Distribution and Comprehensive Investigation of Resistance Mechanisms.</title>
        <authorList>
            <person name="Ye M."/>
            <person name="Xu L."/>
            <person name="Zou Y."/>
            <person name="Li B."/>
            <person name="Guo Q."/>
            <person name="Zhang Y."/>
            <person name="Zhan M."/>
            <person name="Xu B."/>
            <person name="Yu F."/>
            <person name="Zhang Z."/>
            <person name="Chu H."/>
        </authorList>
    </citation>
    <scope>NUCLEOTIDE SEQUENCE [LARGE SCALE GENOMIC DNA]</scope>
    <source>
        <strain evidence="1 2">G143</strain>
    </source>
</reference>
<dbReference type="InterPro" id="IPR010696">
    <property type="entry name" value="DUF1272"/>
</dbReference>
<comment type="caution">
    <text evidence="1">The sequence shown here is derived from an EMBL/GenBank/DDBJ whole genome shotgun (WGS) entry which is preliminary data.</text>
</comment>
<name>A0ABD7HR37_9MYCO</name>
<dbReference type="AlphaFoldDB" id="A0ABD7HR37"/>
<dbReference type="EMBL" id="QXBN01000005">
    <property type="protein sequence ID" value="RIT40648.1"/>
    <property type="molecule type" value="Genomic_DNA"/>
</dbReference>
<gene>
    <name evidence="1" type="ORF">D2E76_08635</name>
</gene>
<dbReference type="Pfam" id="PF06906">
    <property type="entry name" value="DUF1272"/>
    <property type="match status" value="1"/>
</dbReference>
<dbReference type="Proteomes" id="UP000284557">
    <property type="component" value="Unassembled WGS sequence"/>
</dbReference>
<protein>
    <submittedName>
        <fullName evidence="1">DUF1272 domain-containing protein</fullName>
    </submittedName>
</protein>
<accession>A0ABD7HR37</accession>
<sequence length="62" mass="6635">MLEMKPGCEKCGTPLNHAAAAWICSYECTFCPHCHNIVNTCPNCGGELTPRPRRAARGASAS</sequence>
<evidence type="ECO:0000313" key="1">
    <source>
        <dbReference type="EMBL" id="RIT40648.1"/>
    </source>
</evidence>